<evidence type="ECO:0000313" key="4">
    <source>
        <dbReference type="EMBL" id="GDY75611.1"/>
    </source>
</evidence>
<dbReference type="InterPro" id="IPR036365">
    <property type="entry name" value="PGBD-like_sf"/>
</dbReference>
<proteinExistence type="predicted"/>
<dbReference type="InterPro" id="IPR002477">
    <property type="entry name" value="Peptidoglycan-bd-like"/>
</dbReference>
<evidence type="ECO:0000313" key="5">
    <source>
        <dbReference type="Proteomes" id="UP000299211"/>
    </source>
</evidence>
<organism evidence="3 6">
    <name type="scientific">Streptomyces avermitilis</name>
    <dbReference type="NCBI Taxonomy" id="33903"/>
    <lineage>
        <taxon>Bacteria</taxon>
        <taxon>Bacillati</taxon>
        <taxon>Actinomycetota</taxon>
        <taxon>Actinomycetes</taxon>
        <taxon>Kitasatosporales</taxon>
        <taxon>Streptomycetaceae</taxon>
        <taxon>Streptomyces</taxon>
    </lineage>
</organism>
<evidence type="ECO:0000256" key="1">
    <source>
        <dbReference type="SAM" id="SignalP"/>
    </source>
</evidence>
<feature type="chain" id="PRO_5033440326" description="Peptidoglycan binding-like domain-containing protein" evidence="1">
    <location>
        <begin position="33"/>
        <end position="134"/>
    </location>
</feature>
<accession>A0A4D4LT78</accession>
<comment type="caution">
    <text evidence="3">The sequence shown here is derived from an EMBL/GenBank/DDBJ whole genome shotgun (WGS) entry which is preliminary data.</text>
</comment>
<dbReference type="AlphaFoldDB" id="A0A4D4LT78"/>
<dbReference type="Proteomes" id="UP000302139">
    <property type="component" value="Unassembled WGS sequence"/>
</dbReference>
<dbReference type="RefSeq" id="WP_010985630.1">
    <property type="nucleotide sequence ID" value="NZ_BAABTN010000161.1"/>
</dbReference>
<evidence type="ECO:0000313" key="3">
    <source>
        <dbReference type="EMBL" id="GDY64225.1"/>
    </source>
</evidence>
<dbReference type="GeneID" id="43759873"/>
<feature type="signal peptide" evidence="1">
    <location>
        <begin position="1"/>
        <end position="32"/>
    </location>
</feature>
<dbReference type="SUPFAM" id="SSF47090">
    <property type="entry name" value="PGBD-like"/>
    <property type="match status" value="1"/>
</dbReference>
<dbReference type="Pfam" id="PF01471">
    <property type="entry name" value="PG_binding_1"/>
    <property type="match status" value="1"/>
</dbReference>
<reference evidence="3 6" key="2">
    <citation type="submission" date="2019-04" db="EMBL/GenBank/DDBJ databases">
        <title>Draft genome sequences of Streptomyces avermitilis NBRC 14893.</title>
        <authorList>
            <person name="Komaki H."/>
            <person name="Tamura T."/>
            <person name="Hosoyama A."/>
        </authorList>
    </citation>
    <scope>NUCLEOTIDE SEQUENCE [LARGE SCALE GENOMIC DNA]</scope>
    <source>
        <strain evidence="3 6">NBRC 14893</strain>
    </source>
</reference>
<evidence type="ECO:0000259" key="2">
    <source>
        <dbReference type="Pfam" id="PF01471"/>
    </source>
</evidence>
<dbReference type="EMBL" id="BJHY01000001">
    <property type="protein sequence ID" value="GDY75611.1"/>
    <property type="molecule type" value="Genomic_DNA"/>
</dbReference>
<name>A0A4D4LT78_STRAX</name>
<keyword evidence="1" id="KW-0732">Signal</keyword>
<dbReference type="Gene3D" id="1.10.101.10">
    <property type="entry name" value="PGBD-like superfamily/PGBD"/>
    <property type="match status" value="1"/>
</dbReference>
<dbReference type="Proteomes" id="UP000299211">
    <property type="component" value="Unassembled WGS sequence"/>
</dbReference>
<feature type="domain" description="Peptidoglycan binding-like" evidence="2">
    <location>
        <begin position="63"/>
        <end position="119"/>
    </location>
</feature>
<dbReference type="InterPro" id="IPR036366">
    <property type="entry name" value="PGBDSf"/>
</dbReference>
<gene>
    <name evidence="3" type="ORF">SAV14893_036180</name>
    <name evidence="4" type="ORF">SAV31267_050960</name>
</gene>
<sequence length="134" mass="14101">MPNQITRAAAALVLLTSALGGVSVVGATAANAAGTCDRAKNYQHAFVPASESGVDCQLALGNRGDGVLALQRTLRRCYGSTIVADGIFGPSTRDALKYAQHQAGTQDDGVYGPNTRRAIKHRPSSWPYGCQRVR</sequence>
<protein>
    <recommendedName>
        <fullName evidence="2">Peptidoglycan binding-like domain-containing protein</fullName>
    </recommendedName>
</protein>
<dbReference type="STRING" id="33903.AQJ43_21100"/>
<dbReference type="EMBL" id="BJHX01000001">
    <property type="protein sequence ID" value="GDY64225.1"/>
    <property type="molecule type" value="Genomic_DNA"/>
</dbReference>
<evidence type="ECO:0000313" key="6">
    <source>
        <dbReference type="Proteomes" id="UP000302139"/>
    </source>
</evidence>
<reference evidence="4 5" key="1">
    <citation type="submission" date="2019-04" db="EMBL/GenBank/DDBJ databases">
        <title>Draft genome sequences of Streptomyces avermitilis ATCC 31267.</title>
        <authorList>
            <person name="Komaki H."/>
            <person name="Tamura T."/>
            <person name="Hosoyama A."/>
        </authorList>
    </citation>
    <scope>NUCLEOTIDE SEQUENCE [LARGE SCALE GENOMIC DNA]</scope>
    <source>
        <strain evidence="4 5">ATCC 31267</strain>
    </source>
</reference>
<dbReference type="OMA" id="AMGSDEC"/>